<name>A0AAV6X784_9LAMI</name>
<keyword evidence="1" id="KW-0479">Metal-binding</keyword>
<dbReference type="AlphaFoldDB" id="A0AAV6X784"/>
<dbReference type="GO" id="GO:0008270">
    <property type="term" value="F:zinc ion binding"/>
    <property type="evidence" value="ECO:0007669"/>
    <property type="project" value="UniProtKB-KW"/>
</dbReference>
<feature type="domain" description="GRF-type" evidence="6">
    <location>
        <begin position="28"/>
        <end position="69"/>
    </location>
</feature>
<accession>A0AAV6X784</accession>
<feature type="region of interest" description="Disordered" evidence="5">
    <location>
        <begin position="1"/>
        <end position="20"/>
    </location>
</feature>
<evidence type="ECO:0000259" key="6">
    <source>
        <dbReference type="PROSITE" id="PS51999"/>
    </source>
</evidence>
<keyword evidence="8" id="KW-1185">Reference proteome</keyword>
<feature type="compositionally biased region" description="Low complexity" evidence="5">
    <location>
        <begin position="1"/>
        <end position="16"/>
    </location>
</feature>
<organism evidence="7 8">
    <name type="scientific">Buddleja alternifolia</name>
    <dbReference type="NCBI Taxonomy" id="168488"/>
    <lineage>
        <taxon>Eukaryota</taxon>
        <taxon>Viridiplantae</taxon>
        <taxon>Streptophyta</taxon>
        <taxon>Embryophyta</taxon>
        <taxon>Tracheophyta</taxon>
        <taxon>Spermatophyta</taxon>
        <taxon>Magnoliopsida</taxon>
        <taxon>eudicotyledons</taxon>
        <taxon>Gunneridae</taxon>
        <taxon>Pentapetalae</taxon>
        <taxon>asterids</taxon>
        <taxon>lamiids</taxon>
        <taxon>Lamiales</taxon>
        <taxon>Scrophulariaceae</taxon>
        <taxon>Buddlejeae</taxon>
        <taxon>Buddleja</taxon>
    </lineage>
</organism>
<evidence type="ECO:0000313" key="7">
    <source>
        <dbReference type="EMBL" id="KAG8375964.1"/>
    </source>
</evidence>
<comment type="caution">
    <text evidence="7">The sequence shown here is derived from an EMBL/GenBank/DDBJ whole genome shotgun (WGS) entry which is preliminary data.</text>
</comment>
<dbReference type="PANTHER" id="PTHR33248">
    <property type="entry name" value="ZINC ION-BINDING PROTEIN"/>
    <property type="match status" value="1"/>
</dbReference>
<dbReference type="EMBL" id="WHWC01000009">
    <property type="protein sequence ID" value="KAG8375964.1"/>
    <property type="molecule type" value="Genomic_DNA"/>
</dbReference>
<evidence type="ECO:0000256" key="3">
    <source>
        <dbReference type="ARBA" id="ARBA00022833"/>
    </source>
</evidence>
<dbReference type="PROSITE" id="PS51999">
    <property type="entry name" value="ZF_GRF"/>
    <property type="match status" value="1"/>
</dbReference>
<protein>
    <recommendedName>
        <fullName evidence="6">GRF-type domain-containing protein</fullName>
    </recommendedName>
</protein>
<keyword evidence="3" id="KW-0862">Zinc</keyword>
<dbReference type="Proteomes" id="UP000826271">
    <property type="component" value="Unassembled WGS sequence"/>
</dbReference>
<sequence>MKYNSGGEARSRGSSSHFGGVDEETLYCGCGAMLRTLTSKTKKNYGRRFKSCPVKGERYCILFKWIDDDIPPGTMQIIRELEDHSRGLEGQLNTVKHRLSLGYRV</sequence>
<reference evidence="7" key="1">
    <citation type="submission" date="2019-10" db="EMBL/GenBank/DDBJ databases">
        <authorList>
            <person name="Zhang R."/>
            <person name="Pan Y."/>
            <person name="Wang J."/>
            <person name="Ma R."/>
            <person name="Yu S."/>
        </authorList>
    </citation>
    <scope>NUCLEOTIDE SEQUENCE</scope>
    <source>
        <strain evidence="7">LA-IB0</strain>
        <tissue evidence="7">Leaf</tissue>
    </source>
</reference>
<evidence type="ECO:0000256" key="5">
    <source>
        <dbReference type="SAM" id="MobiDB-lite"/>
    </source>
</evidence>
<gene>
    <name evidence="7" type="ORF">BUALT_Bualt09G0013900</name>
</gene>
<keyword evidence="2 4" id="KW-0863">Zinc-finger</keyword>
<evidence type="ECO:0000256" key="4">
    <source>
        <dbReference type="PROSITE-ProRule" id="PRU01343"/>
    </source>
</evidence>
<evidence type="ECO:0000256" key="2">
    <source>
        <dbReference type="ARBA" id="ARBA00022771"/>
    </source>
</evidence>
<evidence type="ECO:0000256" key="1">
    <source>
        <dbReference type="ARBA" id="ARBA00022723"/>
    </source>
</evidence>
<dbReference type="Pfam" id="PF06839">
    <property type="entry name" value="Zn_ribbon_GRF"/>
    <property type="match status" value="1"/>
</dbReference>
<evidence type="ECO:0000313" key="8">
    <source>
        <dbReference type="Proteomes" id="UP000826271"/>
    </source>
</evidence>
<proteinExistence type="predicted"/>
<dbReference type="InterPro" id="IPR010666">
    <property type="entry name" value="Znf_GRF"/>
</dbReference>